<dbReference type="RefSeq" id="WP_133107705.1">
    <property type="nucleotide sequence ID" value="NZ_SMNA01000005.1"/>
</dbReference>
<evidence type="ECO:0000313" key="3">
    <source>
        <dbReference type="EMBL" id="TDE93979.1"/>
    </source>
</evidence>
<feature type="region of interest" description="Disordered" evidence="1">
    <location>
        <begin position="1"/>
        <end position="63"/>
    </location>
</feature>
<feature type="transmembrane region" description="Helical" evidence="2">
    <location>
        <begin position="160"/>
        <end position="179"/>
    </location>
</feature>
<keyword evidence="2" id="KW-0472">Membrane</keyword>
<feature type="compositionally biased region" description="Pro residues" evidence="1">
    <location>
        <begin position="581"/>
        <end position="593"/>
    </location>
</feature>
<reference evidence="3 4" key="1">
    <citation type="submission" date="2019-03" db="EMBL/GenBank/DDBJ databases">
        <title>Genomic features of bacteria from cold environments.</title>
        <authorList>
            <person name="Shen L."/>
        </authorList>
    </citation>
    <scope>NUCLEOTIDE SEQUENCE [LARGE SCALE GENOMIC DNA]</scope>
    <source>
        <strain evidence="4">T3246-1</strain>
    </source>
</reference>
<keyword evidence="4" id="KW-1185">Reference proteome</keyword>
<keyword evidence="2" id="KW-1133">Transmembrane helix</keyword>
<keyword evidence="2" id="KW-0812">Transmembrane</keyword>
<comment type="caution">
    <text evidence="3">The sequence shown here is derived from an EMBL/GenBank/DDBJ whole genome shotgun (WGS) entry which is preliminary data.</text>
</comment>
<feature type="transmembrane region" description="Helical" evidence="2">
    <location>
        <begin position="191"/>
        <end position="213"/>
    </location>
</feature>
<name>A0ABY2E4D1_9MICO</name>
<feature type="transmembrane region" description="Helical" evidence="2">
    <location>
        <begin position="71"/>
        <end position="89"/>
    </location>
</feature>
<sequence length="604" mass="61123">MGTPDQGPWTSAPSHQQAGQQPPAGAGTDAPHQGPYAPAPHQGPYATAPEQNPYAPSPLGPSADSQSRTGLGLLLLAPAAVALLLGQAIPTVRLFLASFQERALLGDGGFVGLDNYAKIPPDLVTGLLLGAAAGLAPALLGFGVGLLIGRLLTRASVRTAALGLGIVGATLVTMAPFSYGFGVGPLVPGEGAGIILGFLAVGLGAALLVGALVGRLADGPGRGRATTLALVGTGLAGIAVGWQAFTPYIVGADRGLPGALIYESAFLYADAGLAAAIAIVVLMPLVLFGLLGTALVVGTRYRLEPRLAAHADGAAGTVGVVIAAVALVGLVVAALPWLTSLGLPDDELGISVAGVFVTTWGSALVNALVGTAIAAAGGYAIGYLRPFGRRSERVLWFFAPWLFVGLGVLAPAHFMFLRDLNWLNRPTLEPPFVAIPALFLFTFLFAAVRRSPDRRSALRVAGVAVLGVLAIETWLGPQGALWPYLSSFSQDTQHAVLVLSQLYSRLFDGGAVLGLLTPVPVVLLFAAGFAYLAAQLARVRIVSADAAGAAPGPYGGPPGSYGAQPGHYGGQPGHYGAQPGPTVPNPGPQPPAGPIHGGPSAPTY</sequence>
<accession>A0ABY2E4D1</accession>
<feature type="transmembrane region" description="Helical" evidence="2">
    <location>
        <begin position="428"/>
        <end position="448"/>
    </location>
</feature>
<feature type="transmembrane region" description="Helical" evidence="2">
    <location>
        <begin position="265"/>
        <end position="297"/>
    </location>
</feature>
<evidence type="ECO:0000256" key="1">
    <source>
        <dbReference type="SAM" id="MobiDB-lite"/>
    </source>
</evidence>
<feature type="transmembrane region" description="Helical" evidence="2">
    <location>
        <begin position="394"/>
        <end position="416"/>
    </location>
</feature>
<feature type="transmembrane region" description="Helical" evidence="2">
    <location>
        <begin position="225"/>
        <end position="245"/>
    </location>
</feature>
<feature type="transmembrane region" description="Helical" evidence="2">
    <location>
        <begin position="318"/>
        <end position="339"/>
    </location>
</feature>
<protein>
    <submittedName>
        <fullName evidence="3">Uncharacterized protein</fullName>
    </submittedName>
</protein>
<organism evidence="3 4">
    <name type="scientific">Occultella glacieicola</name>
    <dbReference type="NCBI Taxonomy" id="2518684"/>
    <lineage>
        <taxon>Bacteria</taxon>
        <taxon>Bacillati</taxon>
        <taxon>Actinomycetota</taxon>
        <taxon>Actinomycetes</taxon>
        <taxon>Micrococcales</taxon>
        <taxon>Ruaniaceae</taxon>
        <taxon>Occultella</taxon>
    </lineage>
</organism>
<feature type="transmembrane region" description="Helical" evidence="2">
    <location>
        <begin position="511"/>
        <end position="534"/>
    </location>
</feature>
<proteinExistence type="predicted"/>
<feature type="transmembrane region" description="Helical" evidence="2">
    <location>
        <begin position="359"/>
        <end position="382"/>
    </location>
</feature>
<gene>
    <name evidence="3" type="ORF">EXU48_10985</name>
</gene>
<evidence type="ECO:0000256" key="2">
    <source>
        <dbReference type="SAM" id="Phobius"/>
    </source>
</evidence>
<evidence type="ECO:0000313" key="4">
    <source>
        <dbReference type="Proteomes" id="UP000504882"/>
    </source>
</evidence>
<dbReference type="EMBL" id="SMNA01000005">
    <property type="protein sequence ID" value="TDE93979.1"/>
    <property type="molecule type" value="Genomic_DNA"/>
</dbReference>
<feature type="compositionally biased region" description="Low complexity" evidence="1">
    <location>
        <begin position="16"/>
        <end position="27"/>
    </location>
</feature>
<dbReference type="Proteomes" id="UP000504882">
    <property type="component" value="Unassembled WGS sequence"/>
</dbReference>
<feature type="region of interest" description="Disordered" evidence="1">
    <location>
        <begin position="557"/>
        <end position="604"/>
    </location>
</feature>
<feature type="transmembrane region" description="Helical" evidence="2">
    <location>
        <begin position="460"/>
        <end position="477"/>
    </location>
</feature>
<feature type="transmembrane region" description="Helical" evidence="2">
    <location>
        <begin position="123"/>
        <end position="148"/>
    </location>
</feature>